<feature type="transmembrane region" description="Helical" evidence="1">
    <location>
        <begin position="186"/>
        <end position="210"/>
    </location>
</feature>
<dbReference type="GO" id="GO:0016787">
    <property type="term" value="F:hydrolase activity"/>
    <property type="evidence" value="ECO:0007669"/>
    <property type="project" value="UniProtKB-KW"/>
</dbReference>
<dbReference type="GO" id="GO:0000271">
    <property type="term" value="P:polysaccharide biosynthetic process"/>
    <property type="evidence" value="ECO:0007669"/>
    <property type="project" value="TreeGrafter"/>
</dbReference>
<feature type="transmembrane region" description="Helical" evidence="1">
    <location>
        <begin position="86"/>
        <end position="106"/>
    </location>
</feature>
<keyword evidence="3" id="KW-0808">Transferase</keyword>
<dbReference type="GO" id="GO:0016020">
    <property type="term" value="C:membrane"/>
    <property type="evidence" value="ECO:0007669"/>
    <property type="project" value="TreeGrafter"/>
</dbReference>
<feature type="domain" description="Acyltransferase 3" evidence="2">
    <location>
        <begin position="48"/>
        <end position="363"/>
    </location>
</feature>
<feature type="transmembrane region" description="Helical" evidence="1">
    <location>
        <begin position="269"/>
        <end position="291"/>
    </location>
</feature>
<protein>
    <submittedName>
        <fullName evidence="3">Peptidoglycan/LPS O-acetylase OafA/YrhL, contains acyltransferase and SGNH-hydrolase domains</fullName>
    </submittedName>
</protein>
<dbReference type="OrthoDB" id="9767863at2"/>
<reference evidence="3 4" key="1">
    <citation type="submission" date="2016-10" db="EMBL/GenBank/DDBJ databases">
        <authorList>
            <person name="de Groot N.N."/>
        </authorList>
    </citation>
    <scope>NUCLEOTIDE SEQUENCE [LARGE SCALE GENOMIC DNA]</scope>
    <source>
        <strain evidence="3 4">NE2</strain>
    </source>
</reference>
<dbReference type="Proteomes" id="UP000198755">
    <property type="component" value="Unassembled WGS sequence"/>
</dbReference>
<dbReference type="InterPro" id="IPR002656">
    <property type="entry name" value="Acyl_transf_3_dom"/>
</dbReference>
<keyword evidence="3" id="KW-0012">Acyltransferase</keyword>
<dbReference type="STRING" id="1612308.SAMN05444581_10417"/>
<evidence type="ECO:0000256" key="1">
    <source>
        <dbReference type="SAM" id="Phobius"/>
    </source>
</evidence>
<dbReference type="Pfam" id="PF01757">
    <property type="entry name" value="Acyl_transf_3"/>
    <property type="match status" value="1"/>
</dbReference>
<keyword evidence="1" id="KW-0812">Transmembrane</keyword>
<organism evidence="3 4">
    <name type="scientific">Methylocapsa palsarum</name>
    <dbReference type="NCBI Taxonomy" id="1612308"/>
    <lineage>
        <taxon>Bacteria</taxon>
        <taxon>Pseudomonadati</taxon>
        <taxon>Pseudomonadota</taxon>
        <taxon>Alphaproteobacteria</taxon>
        <taxon>Hyphomicrobiales</taxon>
        <taxon>Beijerinckiaceae</taxon>
        <taxon>Methylocapsa</taxon>
    </lineage>
</organism>
<keyword evidence="1" id="KW-1133">Transmembrane helix</keyword>
<evidence type="ECO:0000313" key="4">
    <source>
        <dbReference type="Proteomes" id="UP000198755"/>
    </source>
</evidence>
<evidence type="ECO:0000259" key="2">
    <source>
        <dbReference type="Pfam" id="PF01757"/>
    </source>
</evidence>
<feature type="transmembrane region" description="Helical" evidence="1">
    <location>
        <begin position="127"/>
        <end position="151"/>
    </location>
</feature>
<keyword evidence="1" id="KW-0472">Membrane</keyword>
<proteinExistence type="predicted"/>
<dbReference type="InterPro" id="IPR050879">
    <property type="entry name" value="Acyltransferase_3"/>
</dbReference>
<evidence type="ECO:0000313" key="3">
    <source>
        <dbReference type="EMBL" id="SFK21901.1"/>
    </source>
</evidence>
<feature type="transmembrane region" description="Helical" evidence="1">
    <location>
        <begin position="217"/>
        <end position="237"/>
    </location>
</feature>
<dbReference type="PANTHER" id="PTHR23028">
    <property type="entry name" value="ACETYLTRANSFERASE"/>
    <property type="match status" value="1"/>
</dbReference>
<feature type="transmembrane region" description="Helical" evidence="1">
    <location>
        <begin position="345"/>
        <end position="364"/>
    </location>
</feature>
<gene>
    <name evidence="3" type="ORF">SAMN05444581_10417</name>
</gene>
<dbReference type="PANTHER" id="PTHR23028:SF53">
    <property type="entry name" value="ACYL_TRANSF_3 DOMAIN-CONTAINING PROTEIN"/>
    <property type="match status" value="1"/>
</dbReference>
<dbReference type="EMBL" id="FOSN01000004">
    <property type="protein sequence ID" value="SFK21901.1"/>
    <property type="molecule type" value="Genomic_DNA"/>
</dbReference>
<keyword evidence="3" id="KW-0378">Hydrolase</keyword>
<accession>A0A1I3XS75</accession>
<dbReference type="GO" id="GO:0016747">
    <property type="term" value="F:acyltransferase activity, transferring groups other than amino-acyl groups"/>
    <property type="evidence" value="ECO:0007669"/>
    <property type="project" value="InterPro"/>
</dbReference>
<keyword evidence="4" id="KW-1185">Reference proteome</keyword>
<sequence length="411" mass="45825">MIEYEETRRSLRGLDTLFRATALAWRRSDGAPKSVGEILNENKGKGPGFDMARLVLALGVLCFHSIITSYGQEAQDAVLEGPFKPLFLATLPMFFALSGFLIAGSLTRVKSLKTFIVHRVLRIVPALSCEVFLSALILGPIVTVYTLPAYFSDRGFFEYFFNIIGKVRYYLPGVFLDNPLPSIVNFSLWTVPIEIQCYIGISILILLGVAANKRMMLVVFVGAVLVQAAGEAQGVFAPNPKDIVTHYTLFVCFIGGVATYLWRDHIKLTYFGVVAALIVMAASFYTGAYYFPSSACAAYLVVCFGMTAFPRIPLLSNGDYSYGIYLYGCPVQQTLMHYFPGQQNWAFNLALAMPLSVALAYLSWNMVEKHALYLKDHPQLQRFMAYPARDRYRAATSSWRRRLIAAAGRGR</sequence>
<feature type="transmembrane region" description="Helical" evidence="1">
    <location>
        <begin position="51"/>
        <end position="71"/>
    </location>
</feature>
<feature type="transmembrane region" description="Helical" evidence="1">
    <location>
        <begin position="243"/>
        <end position="262"/>
    </location>
</feature>
<name>A0A1I3XS75_9HYPH</name>
<dbReference type="AlphaFoldDB" id="A0A1I3XS75"/>